<protein>
    <recommendedName>
        <fullName evidence="1">F-box domain-containing protein</fullName>
    </recommendedName>
</protein>
<evidence type="ECO:0000313" key="2">
    <source>
        <dbReference type="EMBL" id="KZT35730.1"/>
    </source>
</evidence>
<reference evidence="2 3" key="1">
    <citation type="journal article" date="2016" name="Mol. Biol. Evol.">
        <title>Comparative Genomics of Early-Diverging Mushroom-Forming Fungi Provides Insights into the Origins of Lignocellulose Decay Capabilities.</title>
        <authorList>
            <person name="Nagy L.G."/>
            <person name="Riley R."/>
            <person name="Tritt A."/>
            <person name="Adam C."/>
            <person name="Daum C."/>
            <person name="Floudas D."/>
            <person name="Sun H."/>
            <person name="Yadav J.S."/>
            <person name="Pangilinan J."/>
            <person name="Larsson K.H."/>
            <person name="Matsuura K."/>
            <person name="Barry K."/>
            <person name="Labutti K."/>
            <person name="Kuo R."/>
            <person name="Ohm R.A."/>
            <person name="Bhattacharya S.S."/>
            <person name="Shirouzu T."/>
            <person name="Yoshinaga Y."/>
            <person name="Martin F.M."/>
            <person name="Grigoriev I.V."/>
            <person name="Hibbett D.S."/>
        </authorList>
    </citation>
    <scope>NUCLEOTIDE SEQUENCE [LARGE SCALE GENOMIC DNA]</scope>
    <source>
        <strain evidence="2 3">HHB10207 ss-3</strain>
    </source>
</reference>
<proteinExistence type="predicted"/>
<feature type="domain" description="F-box" evidence="1">
    <location>
        <begin position="92"/>
        <end position="143"/>
    </location>
</feature>
<name>A0A166AVT8_9AGAM</name>
<keyword evidence="3" id="KW-1185">Reference proteome</keyword>
<gene>
    <name evidence="2" type="ORF">SISSUDRAFT_132608</name>
</gene>
<dbReference type="Proteomes" id="UP000076798">
    <property type="component" value="Unassembled WGS sequence"/>
</dbReference>
<organism evidence="2 3">
    <name type="scientific">Sistotremastrum suecicum HHB10207 ss-3</name>
    <dbReference type="NCBI Taxonomy" id="1314776"/>
    <lineage>
        <taxon>Eukaryota</taxon>
        <taxon>Fungi</taxon>
        <taxon>Dikarya</taxon>
        <taxon>Basidiomycota</taxon>
        <taxon>Agaricomycotina</taxon>
        <taxon>Agaricomycetes</taxon>
        <taxon>Sistotremastrales</taxon>
        <taxon>Sistotremastraceae</taxon>
        <taxon>Sistotremastrum</taxon>
    </lineage>
</organism>
<sequence length="184" mass="20745">MTSMIEALPSDLNYKGAVSDTEPLLDSMAKLMTVLQSTMKHVAQFHQDPNQDAAPILRDRAALLSSNVQDILDLALSASSTMNRQSNIDTPIGRLPDEIIADILLSFITSFNDQYIAEPSQWRHVMHVCSRWFSIVRSDARVWGQSASIRTGTFRLHLFCSQRPSLAIFRTSFRTHYSSVSSRR</sequence>
<dbReference type="Gene3D" id="1.20.1280.50">
    <property type="match status" value="1"/>
</dbReference>
<evidence type="ECO:0000313" key="3">
    <source>
        <dbReference type="Proteomes" id="UP000076798"/>
    </source>
</evidence>
<dbReference type="AlphaFoldDB" id="A0A166AVT8"/>
<dbReference type="Pfam" id="PF12937">
    <property type="entry name" value="F-box-like"/>
    <property type="match status" value="1"/>
</dbReference>
<evidence type="ECO:0000259" key="1">
    <source>
        <dbReference type="Pfam" id="PF12937"/>
    </source>
</evidence>
<dbReference type="InterPro" id="IPR001810">
    <property type="entry name" value="F-box_dom"/>
</dbReference>
<dbReference type="OrthoDB" id="2754780at2759"/>
<dbReference type="EMBL" id="KV428129">
    <property type="protein sequence ID" value="KZT35730.1"/>
    <property type="molecule type" value="Genomic_DNA"/>
</dbReference>
<accession>A0A166AVT8</accession>